<accession>A0A0D1MMG2</accession>
<evidence type="ECO:0000256" key="2">
    <source>
        <dbReference type="ARBA" id="ARBA00022649"/>
    </source>
</evidence>
<evidence type="ECO:0000256" key="5">
    <source>
        <dbReference type="ARBA" id="ARBA00022801"/>
    </source>
</evidence>
<feature type="binding site" evidence="8">
    <location>
        <position position="13"/>
    </location>
    <ligand>
        <name>Mg(2+)</name>
        <dbReference type="ChEBI" id="CHEBI:18420"/>
    </ligand>
</feature>
<dbReference type="GO" id="GO:0016787">
    <property type="term" value="F:hydrolase activity"/>
    <property type="evidence" value="ECO:0007669"/>
    <property type="project" value="UniProtKB-KW"/>
</dbReference>
<dbReference type="PATRIC" id="fig|1549858.7.peg.3010"/>
<reference evidence="10 11" key="1">
    <citation type="submission" date="2015-01" db="EMBL/GenBank/DDBJ databases">
        <title>Genome of Sphingomonas taxi strain 30a.</title>
        <authorList>
            <person name="Eevers N."/>
            <person name="Van Hamme J."/>
            <person name="Bottos E."/>
            <person name="Weyens N."/>
            <person name="Vangronsveld J."/>
        </authorList>
    </citation>
    <scope>NUCLEOTIDE SEQUENCE [LARGE SCALE GENOMIC DNA]</scope>
    <source>
        <strain evidence="10 11">30a</strain>
    </source>
</reference>
<dbReference type="InterPro" id="IPR022907">
    <property type="entry name" value="VapC_family"/>
</dbReference>
<comment type="similarity">
    <text evidence="7 8">Belongs to the PINc/VapC protein family.</text>
</comment>
<evidence type="ECO:0000256" key="6">
    <source>
        <dbReference type="ARBA" id="ARBA00022842"/>
    </source>
</evidence>
<dbReference type="PANTHER" id="PTHR33653:SF1">
    <property type="entry name" value="RIBONUCLEASE VAPC2"/>
    <property type="match status" value="1"/>
</dbReference>
<dbReference type="EC" id="3.1.-.-" evidence="8"/>
<comment type="caution">
    <text evidence="10">The sequence shown here is derived from an EMBL/GenBank/DDBJ whole genome shotgun (WGS) entry which is preliminary data.</text>
</comment>
<dbReference type="Pfam" id="PF01850">
    <property type="entry name" value="PIN"/>
    <property type="match status" value="1"/>
</dbReference>
<dbReference type="HAMAP" id="MF_00265">
    <property type="entry name" value="VapC_Nob1"/>
    <property type="match status" value="1"/>
</dbReference>
<dbReference type="Proteomes" id="UP000033203">
    <property type="component" value="Unassembled WGS sequence"/>
</dbReference>
<dbReference type="GO" id="GO:0000287">
    <property type="term" value="F:magnesium ion binding"/>
    <property type="evidence" value="ECO:0007669"/>
    <property type="project" value="UniProtKB-UniRule"/>
</dbReference>
<sequence length="131" mass="14262">MTEARVQPRYLLDSNICIYLLEGLSATARARAEQCALGEIATSAIAYAEVLRGVDPADDRAMAAARAFFDVCTVLPFEGAAAEAYQHVPFRRARFDRLIGAHALALGLTVVTNNATDYNDIPGLMVENWTQ</sequence>
<dbReference type="GO" id="GO:0004540">
    <property type="term" value="F:RNA nuclease activity"/>
    <property type="evidence" value="ECO:0007669"/>
    <property type="project" value="InterPro"/>
</dbReference>
<feature type="binding site" evidence="8">
    <location>
        <position position="96"/>
    </location>
    <ligand>
        <name>Mg(2+)</name>
        <dbReference type="ChEBI" id="CHEBI:18420"/>
    </ligand>
</feature>
<dbReference type="CDD" id="cd18736">
    <property type="entry name" value="PIN_CcVapC1-like"/>
    <property type="match status" value="1"/>
</dbReference>
<evidence type="ECO:0000259" key="9">
    <source>
        <dbReference type="Pfam" id="PF01850"/>
    </source>
</evidence>
<protein>
    <recommendedName>
        <fullName evidence="8">Ribonuclease VapC</fullName>
        <shortName evidence="8">RNase VapC</shortName>
        <ecNumber evidence="8">3.1.-.-</ecNumber>
    </recommendedName>
    <alternativeName>
        <fullName evidence="8">Toxin VapC</fullName>
    </alternativeName>
</protein>
<gene>
    <name evidence="8" type="primary">vapC</name>
    <name evidence="10" type="ORF">SR41_07045</name>
</gene>
<keyword evidence="5 8" id="KW-0378">Hydrolase</keyword>
<dbReference type="PANTHER" id="PTHR33653">
    <property type="entry name" value="RIBONUCLEASE VAPC2"/>
    <property type="match status" value="1"/>
</dbReference>
<proteinExistence type="inferred from homology"/>
<keyword evidence="2 8" id="KW-1277">Toxin-antitoxin system</keyword>
<dbReference type="GO" id="GO:0090729">
    <property type="term" value="F:toxin activity"/>
    <property type="evidence" value="ECO:0007669"/>
    <property type="project" value="UniProtKB-KW"/>
</dbReference>
<name>A0A0D1MMG2_9SPHN</name>
<dbReference type="EMBL" id="JXTP01000027">
    <property type="protein sequence ID" value="KIU28641.1"/>
    <property type="molecule type" value="Genomic_DNA"/>
</dbReference>
<evidence type="ECO:0000313" key="10">
    <source>
        <dbReference type="EMBL" id="KIU28641.1"/>
    </source>
</evidence>
<keyword evidence="6 8" id="KW-0460">Magnesium</keyword>
<evidence type="ECO:0000256" key="3">
    <source>
        <dbReference type="ARBA" id="ARBA00022722"/>
    </source>
</evidence>
<dbReference type="InterPro" id="IPR029060">
    <property type="entry name" value="PIN-like_dom_sf"/>
</dbReference>
<dbReference type="InterPro" id="IPR002716">
    <property type="entry name" value="PIN_dom"/>
</dbReference>
<keyword evidence="8" id="KW-0800">Toxin</keyword>
<evidence type="ECO:0000256" key="8">
    <source>
        <dbReference type="HAMAP-Rule" id="MF_00265"/>
    </source>
</evidence>
<keyword evidence="4 8" id="KW-0479">Metal-binding</keyword>
<comment type="function">
    <text evidence="8">Toxic component of a toxin-antitoxin (TA) system. An RNase.</text>
</comment>
<keyword evidence="3 8" id="KW-0540">Nuclease</keyword>
<dbReference type="Gene3D" id="3.40.50.1010">
    <property type="entry name" value="5'-nuclease"/>
    <property type="match status" value="1"/>
</dbReference>
<evidence type="ECO:0000256" key="1">
    <source>
        <dbReference type="ARBA" id="ARBA00001946"/>
    </source>
</evidence>
<evidence type="ECO:0000256" key="7">
    <source>
        <dbReference type="ARBA" id="ARBA00038093"/>
    </source>
</evidence>
<dbReference type="AlphaFoldDB" id="A0A0D1MMG2"/>
<feature type="domain" description="PIN" evidence="9">
    <location>
        <begin position="10"/>
        <end position="114"/>
    </location>
</feature>
<comment type="cofactor">
    <cofactor evidence="1 8">
        <name>Mg(2+)</name>
        <dbReference type="ChEBI" id="CHEBI:18420"/>
    </cofactor>
</comment>
<dbReference type="InterPro" id="IPR050556">
    <property type="entry name" value="Type_II_TA_system_RNase"/>
</dbReference>
<dbReference type="SUPFAM" id="SSF88723">
    <property type="entry name" value="PIN domain-like"/>
    <property type="match status" value="1"/>
</dbReference>
<evidence type="ECO:0000256" key="4">
    <source>
        <dbReference type="ARBA" id="ARBA00022723"/>
    </source>
</evidence>
<evidence type="ECO:0000313" key="11">
    <source>
        <dbReference type="Proteomes" id="UP000033203"/>
    </source>
</evidence>
<organism evidence="10 11">
    <name type="scientific">Sphingomonas melonis</name>
    <dbReference type="NCBI Taxonomy" id="152682"/>
    <lineage>
        <taxon>Bacteria</taxon>
        <taxon>Pseudomonadati</taxon>
        <taxon>Pseudomonadota</taxon>
        <taxon>Alphaproteobacteria</taxon>
        <taxon>Sphingomonadales</taxon>
        <taxon>Sphingomonadaceae</taxon>
        <taxon>Sphingomonas</taxon>
    </lineage>
</organism>